<dbReference type="OrthoDB" id="20300at2759"/>
<dbReference type="FunCoup" id="F1A371">
    <property type="interactions" value="95"/>
</dbReference>
<dbReference type="OMA" id="YPPITIN"/>
<dbReference type="InterPro" id="IPR002909">
    <property type="entry name" value="IPT_dom"/>
</dbReference>
<dbReference type="InParanoid" id="F1A371"/>
<reference evidence="8" key="1">
    <citation type="journal article" date="2011" name="Genome Biol.">
        <title>Comparative genomics of the social amoebae Dictyostelium discoideum and Dictyostelium purpureum.</title>
        <authorList>
            <consortium name="US DOE Joint Genome Institute (JGI-PGF)"/>
            <person name="Sucgang R."/>
            <person name="Kuo A."/>
            <person name="Tian X."/>
            <person name="Salerno W."/>
            <person name="Parikh A."/>
            <person name="Feasley C.L."/>
            <person name="Dalin E."/>
            <person name="Tu H."/>
            <person name="Huang E."/>
            <person name="Barry K."/>
            <person name="Lindquist E."/>
            <person name="Shapiro H."/>
            <person name="Bruce D."/>
            <person name="Schmutz J."/>
            <person name="Salamov A."/>
            <person name="Fey P."/>
            <person name="Gaudet P."/>
            <person name="Anjard C."/>
            <person name="Babu M.M."/>
            <person name="Basu S."/>
            <person name="Bushmanova Y."/>
            <person name="van der Wel H."/>
            <person name="Katoh-Kurasawa M."/>
            <person name="Dinh C."/>
            <person name="Coutinho P.M."/>
            <person name="Saito T."/>
            <person name="Elias M."/>
            <person name="Schaap P."/>
            <person name="Kay R.R."/>
            <person name="Henrissat B."/>
            <person name="Eichinger L."/>
            <person name="Rivero F."/>
            <person name="Putnam N.H."/>
            <person name="West C.M."/>
            <person name="Loomis W.F."/>
            <person name="Chisholm R.L."/>
            <person name="Shaulsky G."/>
            <person name="Strassmann J.E."/>
            <person name="Queller D.C."/>
            <person name="Kuspa A."/>
            <person name="Grigoriev I.V."/>
        </authorList>
    </citation>
    <scope>NUCLEOTIDE SEQUENCE [LARGE SCALE GENOMIC DNA]</scope>
    <source>
        <strain evidence="8">QSDP1</strain>
    </source>
</reference>
<keyword evidence="5" id="KW-1133">Transmembrane helix</keyword>
<dbReference type="Pfam" id="PF01833">
    <property type="entry name" value="TIG"/>
    <property type="match status" value="2"/>
</dbReference>
<dbReference type="InterPro" id="IPR052014">
    <property type="entry name" value="Dictyostelium_Tiger"/>
</dbReference>
<dbReference type="eggNOG" id="ENOG502RFRE">
    <property type="taxonomic scope" value="Eukaryota"/>
</dbReference>
<evidence type="ECO:0000256" key="1">
    <source>
        <dbReference type="ARBA" id="ARBA00004370"/>
    </source>
</evidence>
<keyword evidence="5" id="KW-0812">Transmembrane</keyword>
<dbReference type="GO" id="GO:0016020">
    <property type="term" value="C:membrane"/>
    <property type="evidence" value="ECO:0007669"/>
    <property type="project" value="UniProtKB-SubCell"/>
</dbReference>
<dbReference type="KEGG" id="dpp:DICPUDRAFT_99859"/>
<dbReference type="SUPFAM" id="SSF81296">
    <property type="entry name" value="E set domains"/>
    <property type="match status" value="1"/>
</dbReference>
<evidence type="ECO:0000313" key="8">
    <source>
        <dbReference type="Proteomes" id="UP000001064"/>
    </source>
</evidence>
<evidence type="ECO:0000259" key="6">
    <source>
        <dbReference type="Pfam" id="PF01833"/>
    </source>
</evidence>
<dbReference type="InterPro" id="IPR014756">
    <property type="entry name" value="Ig_E-set"/>
</dbReference>
<dbReference type="Gene3D" id="2.60.40.10">
    <property type="entry name" value="Immunoglobulins"/>
    <property type="match status" value="1"/>
</dbReference>
<dbReference type="CDD" id="cd00603">
    <property type="entry name" value="IPT_PCSR"/>
    <property type="match status" value="1"/>
</dbReference>
<evidence type="ECO:0000313" key="7">
    <source>
        <dbReference type="EMBL" id="EGC29361.1"/>
    </source>
</evidence>
<dbReference type="PANTHER" id="PTHR31341">
    <property type="entry name" value="IPT/TIG DOMAIN-CONTAINING PROTEIN-RELATED-RELATED"/>
    <property type="match status" value="1"/>
</dbReference>
<keyword evidence="4" id="KW-0325">Glycoprotein</keyword>
<feature type="domain" description="IPT/TIG" evidence="6">
    <location>
        <begin position="573"/>
        <end position="666"/>
    </location>
</feature>
<keyword evidence="3 5" id="KW-0472">Membrane</keyword>
<protein>
    <recommendedName>
        <fullName evidence="6">IPT/TIG domain-containing protein</fullName>
    </recommendedName>
</protein>
<evidence type="ECO:0000256" key="3">
    <source>
        <dbReference type="ARBA" id="ARBA00023136"/>
    </source>
</evidence>
<dbReference type="InterPro" id="IPR013783">
    <property type="entry name" value="Ig-like_fold"/>
</dbReference>
<dbReference type="PANTHER" id="PTHR31341:SF10">
    <property type="entry name" value="IMMUNOGLOBULIN E-SET DOMAIN-CONTAINING PROTEIN"/>
    <property type="match status" value="1"/>
</dbReference>
<organism evidence="7 8">
    <name type="scientific">Dictyostelium purpureum</name>
    <name type="common">Slime mold</name>
    <dbReference type="NCBI Taxonomy" id="5786"/>
    <lineage>
        <taxon>Eukaryota</taxon>
        <taxon>Amoebozoa</taxon>
        <taxon>Evosea</taxon>
        <taxon>Eumycetozoa</taxon>
        <taxon>Dictyostelia</taxon>
        <taxon>Dictyosteliales</taxon>
        <taxon>Dictyosteliaceae</taxon>
        <taxon>Dictyostelium</taxon>
    </lineage>
</organism>
<evidence type="ECO:0000256" key="4">
    <source>
        <dbReference type="ARBA" id="ARBA00023180"/>
    </source>
</evidence>
<feature type="domain" description="IPT/TIG" evidence="6">
    <location>
        <begin position="671"/>
        <end position="753"/>
    </location>
</feature>
<gene>
    <name evidence="7" type="ORF">DICPUDRAFT_99859</name>
</gene>
<dbReference type="RefSeq" id="XP_003294115.1">
    <property type="nucleotide sequence ID" value="XM_003294067.1"/>
</dbReference>
<dbReference type="AlphaFoldDB" id="F1A371"/>
<evidence type="ECO:0000256" key="5">
    <source>
        <dbReference type="SAM" id="Phobius"/>
    </source>
</evidence>
<dbReference type="VEuPathDB" id="AmoebaDB:DICPUDRAFT_99859"/>
<keyword evidence="2" id="KW-0732">Signal</keyword>
<dbReference type="GeneID" id="10505430"/>
<comment type="subcellular location">
    <subcellularLocation>
        <location evidence="1">Membrane</location>
    </subcellularLocation>
</comment>
<accession>F1A371</accession>
<sequence length="821" mass="91345">MSKNIDSSSCNSTFDLTGYTDFQSQSCNGTQLFMISNKIGDKVSIPLQFPVLVDSHELNVNGSSVLKLRYYNPKTTGIIVKDILGQFKKARNVQYVNNHIYGIPGTLTWDMDPGFGYVNIQFGGQVENIYKATYPKPYINSSRVVSVDPEKGMTQIEFIGANFGNNKRLITFLPNCYPFPYKINIDYVNSTYLLISDYNAITELCPSRDFRYSICIDNLCNSGSLREGYPPITINSVEGPSANRTYQFNGYFLNSTTFSQLTPQSQYGQRISTSFYEIEFQMNSPSYYQYNGSRAFKFWDKNANTSISIAVNGFEAGPPVIKNAIESEDKIQVNGDFFVYDMDFFMDGNKVDAHSIQVENSTMFFIQPKPRPGTLTIQSPVKDANSSTIVRIKPTIKSITSAPTKGGIVTIFGSGLYLVNSNGKNLKVSFAIEQFNSKVKSTCSEANEFSGTSNAPINPGVAITCKVPAGIGRDLKFTITIEGQSATYSQFSYSKPIITSIQQTSDKAIVIGDHFGEKQRVTIHVDQVSIPVQTLNSNRVEFKIPDSAKTTNIYLDVANQVSNSQLLYIVPFITRASGPISVNGGTLELYGKYLNLENYNNNPNNTNNLKIKIGKKYCKDVKQLDLVHFSSITCKVGSGSGHNFPIQIEIDNNKVDGNPNNILFSYFPPIITNSTSISPNGGLITVFGHELARPINVTIDSRACIYINVTDSESLTCYLPPLDEQLTASSMKSIHPVSVNVNGQNGGADVFKYTVPEKYTYKSEDDPQERKKRLKWLVPAILIPSIVGLLTLIALITILMKKYKRRKQIQRRLNDNSRLPE</sequence>
<dbReference type="Proteomes" id="UP000001064">
    <property type="component" value="Unassembled WGS sequence"/>
</dbReference>
<keyword evidence="8" id="KW-1185">Reference proteome</keyword>
<dbReference type="EMBL" id="GL871443">
    <property type="protein sequence ID" value="EGC29361.1"/>
    <property type="molecule type" value="Genomic_DNA"/>
</dbReference>
<evidence type="ECO:0000256" key="2">
    <source>
        <dbReference type="ARBA" id="ARBA00022729"/>
    </source>
</evidence>
<feature type="transmembrane region" description="Helical" evidence="5">
    <location>
        <begin position="776"/>
        <end position="800"/>
    </location>
</feature>
<name>F1A371_DICPU</name>
<proteinExistence type="predicted"/>